<dbReference type="OrthoDB" id="60843at2759"/>
<dbReference type="InterPro" id="IPR001932">
    <property type="entry name" value="PPM-type_phosphatase-like_dom"/>
</dbReference>
<evidence type="ECO:0000313" key="3">
    <source>
        <dbReference type="EMBL" id="KAF2072322.1"/>
    </source>
</evidence>
<sequence>MKDETTIIIYNDNDLNNNIDINNNNTDTIDSNNNNNNSNNNINQLNNKYRIKKKMNQFKLVHSILRESFARGNLFLRNSSQGSINFGSKFRLYTSSTYKQFKQSNNNSSNNSNNSNNNGGSNYSNGKNTYSNNKKYALGVLISPTFLVSSNNTTTTTATVPTENNIEFNNKSHYSTSSSSSDASSTTTTTPTNTTKEFTNIIEPIENNDESSTTTTSTTTTTTTSNEIANESNESSTAQEQEPMIVEESNNNTSIDSMISEGDSQILNNTSKDSLVEQEDALHFHSGVCIIPHPNKRHKGGEDAYFISQDLKVLGVADGVGGWGDVGIDPSEYSNTLMEGSKIASNSISVSRDPLTIMEQGYIFSQDVKGSSTCCIVVLGGRNLLSANLGDSGFLVIRNSEVIFRTREQQHAFNMPYQLGTQSIDRPIHSIIANFPVEKGDLIIMGTDGVFDNLFDEEILEIGEKNYGEPQTIARAVAKRAFEVGCSTTTYTPFAKNAGNNGYIYNGGKLDDITVIVGIVSDAPPTPFKADMLLLDEIFTP</sequence>
<dbReference type="EMBL" id="AJWJ01000290">
    <property type="protein sequence ID" value="KAF2072322.1"/>
    <property type="molecule type" value="Genomic_DNA"/>
</dbReference>
<keyword evidence="4" id="KW-1185">Reference proteome</keyword>
<dbReference type="InterPro" id="IPR039123">
    <property type="entry name" value="PPTC7"/>
</dbReference>
<dbReference type="SUPFAM" id="SSF81606">
    <property type="entry name" value="PP2C-like"/>
    <property type="match status" value="1"/>
</dbReference>
<dbReference type="Gene3D" id="3.60.40.10">
    <property type="entry name" value="PPM-type phosphatase domain"/>
    <property type="match status" value="1"/>
</dbReference>
<feature type="compositionally biased region" description="Low complexity" evidence="1">
    <location>
        <begin position="104"/>
        <end position="128"/>
    </location>
</feature>
<dbReference type="GO" id="GO:0004722">
    <property type="term" value="F:protein serine/threonine phosphatase activity"/>
    <property type="evidence" value="ECO:0007669"/>
    <property type="project" value="TreeGrafter"/>
</dbReference>
<dbReference type="SMART" id="SM00331">
    <property type="entry name" value="PP2C_SIG"/>
    <property type="match status" value="1"/>
</dbReference>
<name>A0A8J4PS04_9MYCE</name>
<evidence type="ECO:0000256" key="1">
    <source>
        <dbReference type="SAM" id="MobiDB-lite"/>
    </source>
</evidence>
<dbReference type="Proteomes" id="UP000695562">
    <property type="component" value="Unassembled WGS sequence"/>
</dbReference>
<comment type="caution">
    <text evidence="3">The sequence shown here is derived from an EMBL/GenBank/DDBJ whole genome shotgun (WGS) entry which is preliminary data.</text>
</comment>
<feature type="compositionally biased region" description="Low complexity" evidence="1">
    <location>
        <begin position="210"/>
        <end position="237"/>
    </location>
</feature>
<dbReference type="PANTHER" id="PTHR12320:SF1">
    <property type="entry name" value="PROTEIN PHOSPHATASE PTC7 HOMOLOG"/>
    <property type="match status" value="1"/>
</dbReference>
<accession>A0A8J4PS04</accession>
<dbReference type="PANTHER" id="PTHR12320">
    <property type="entry name" value="PROTEIN PHOSPHATASE 2C"/>
    <property type="match status" value="1"/>
</dbReference>
<dbReference type="PROSITE" id="PS51746">
    <property type="entry name" value="PPM_2"/>
    <property type="match status" value="1"/>
</dbReference>
<dbReference type="SMART" id="SM00332">
    <property type="entry name" value="PP2Cc"/>
    <property type="match status" value="1"/>
</dbReference>
<evidence type="ECO:0000259" key="2">
    <source>
        <dbReference type="PROSITE" id="PS51746"/>
    </source>
</evidence>
<reference evidence="3" key="1">
    <citation type="submission" date="2020-01" db="EMBL/GenBank/DDBJ databases">
        <title>Development of genomics and gene disruption for Polysphondylium violaceum indicates a role for the polyketide synthase stlB in stalk morphogenesis.</title>
        <authorList>
            <person name="Narita B."/>
            <person name="Kawabe Y."/>
            <person name="Kin K."/>
            <person name="Saito T."/>
            <person name="Gibbs R."/>
            <person name="Kuspa A."/>
            <person name="Muzny D."/>
            <person name="Queller D."/>
            <person name="Richards S."/>
            <person name="Strassman J."/>
            <person name="Sucgang R."/>
            <person name="Worley K."/>
            <person name="Schaap P."/>
        </authorList>
    </citation>
    <scope>NUCLEOTIDE SEQUENCE</scope>
    <source>
        <strain evidence="3">QSvi11</strain>
    </source>
</reference>
<proteinExistence type="predicted"/>
<feature type="compositionally biased region" description="Low complexity" evidence="1">
    <location>
        <begin position="172"/>
        <end position="195"/>
    </location>
</feature>
<dbReference type="AlphaFoldDB" id="A0A8J4PS04"/>
<protein>
    <recommendedName>
        <fullName evidence="2">PPM-type phosphatase domain-containing protein</fullName>
    </recommendedName>
</protein>
<feature type="region of interest" description="Disordered" evidence="1">
    <location>
        <begin position="155"/>
        <end position="244"/>
    </location>
</feature>
<organism evidence="3 4">
    <name type="scientific">Polysphondylium violaceum</name>
    <dbReference type="NCBI Taxonomy" id="133409"/>
    <lineage>
        <taxon>Eukaryota</taxon>
        <taxon>Amoebozoa</taxon>
        <taxon>Evosea</taxon>
        <taxon>Eumycetozoa</taxon>
        <taxon>Dictyostelia</taxon>
        <taxon>Dictyosteliales</taxon>
        <taxon>Dictyosteliaceae</taxon>
        <taxon>Polysphondylium</taxon>
    </lineage>
</organism>
<gene>
    <name evidence="3" type="ORF">CYY_006356</name>
</gene>
<evidence type="ECO:0000313" key="4">
    <source>
        <dbReference type="Proteomes" id="UP000695562"/>
    </source>
</evidence>
<feature type="compositionally biased region" description="Low complexity" evidence="1">
    <location>
        <begin position="155"/>
        <end position="165"/>
    </location>
</feature>
<dbReference type="InterPro" id="IPR036457">
    <property type="entry name" value="PPM-type-like_dom_sf"/>
</dbReference>
<feature type="region of interest" description="Disordered" evidence="1">
    <location>
        <begin position="101"/>
        <end position="128"/>
    </location>
</feature>
<feature type="domain" description="PPM-type phosphatase" evidence="2">
    <location>
        <begin position="285"/>
        <end position="520"/>
    </location>
</feature>